<evidence type="ECO:0000259" key="2">
    <source>
        <dbReference type="Pfam" id="PF06722"/>
    </source>
</evidence>
<dbReference type="InterPro" id="IPR002213">
    <property type="entry name" value="UDP_glucos_trans"/>
</dbReference>
<organism evidence="3 4">
    <name type="scientific">Urbifossiella limnaea</name>
    <dbReference type="NCBI Taxonomy" id="2528023"/>
    <lineage>
        <taxon>Bacteria</taxon>
        <taxon>Pseudomonadati</taxon>
        <taxon>Planctomycetota</taxon>
        <taxon>Planctomycetia</taxon>
        <taxon>Gemmatales</taxon>
        <taxon>Gemmataceae</taxon>
        <taxon>Urbifossiella</taxon>
    </lineage>
</organism>
<dbReference type="PANTHER" id="PTHR48050">
    <property type="entry name" value="STEROL 3-BETA-GLUCOSYLTRANSFERASE"/>
    <property type="match status" value="1"/>
</dbReference>
<dbReference type="EMBL" id="CP036273">
    <property type="protein sequence ID" value="QDU22295.1"/>
    <property type="molecule type" value="Genomic_DNA"/>
</dbReference>
<dbReference type="AlphaFoldDB" id="A0A517XXT0"/>
<dbReference type="InterPro" id="IPR050426">
    <property type="entry name" value="Glycosyltransferase_28"/>
</dbReference>
<evidence type="ECO:0000259" key="1">
    <source>
        <dbReference type="Pfam" id="PF03033"/>
    </source>
</evidence>
<dbReference type="PANTHER" id="PTHR48050:SF13">
    <property type="entry name" value="STEROL 3-BETA-GLUCOSYLTRANSFERASE UGT80A2"/>
    <property type="match status" value="1"/>
</dbReference>
<name>A0A517XXT0_9BACT</name>
<keyword evidence="3" id="KW-0456">Lyase</keyword>
<keyword evidence="3" id="KW-0808">Transferase</keyword>
<feature type="domain" description="Erythromycin biosynthesis protein CIII-like C-terminal" evidence="2">
    <location>
        <begin position="285"/>
        <end position="385"/>
    </location>
</feature>
<gene>
    <name evidence="3" type="ORF">ETAA1_42730</name>
</gene>
<dbReference type="GO" id="GO:0016829">
    <property type="term" value="F:lyase activity"/>
    <property type="evidence" value="ECO:0007669"/>
    <property type="project" value="UniProtKB-KW"/>
</dbReference>
<keyword evidence="4" id="KW-1185">Reference proteome</keyword>
<accession>A0A517XXT0</accession>
<dbReference type="GO" id="GO:0005975">
    <property type="term" value="P:carbohydrate metabolic process"/>
    <property type="evidence" value="ECO:0007669"/>
    <property type="project" value="InterPro"/>
</dbReference>
<dbReference type="Pfam" id="PF06722">
    <property type="entry name" value="EryCIII-like_C"/>
    <property type="match status" value="1"/>
</dbReference>
<dbReference type="CDD" id="cd03784">
    <property type="entry name" value="GT1_Gtf-like"/>
    <property type="match status" value="1"/>
</dbReference>
<dbReference type="OrthoDB" id="9805366at2"/>
<proteinExistence type="predicted"/>
<dbReference type="EC" id="4.3.3.5" evidence="3"/>
<protein>
    <submittedName>
        <fullName evidence="3">MurG-like transferase</fullName>
        <ecNumber evidence="3">4.3.3.5</ecNumber>
    </submittedName>
</protein>
<dbReference type="RefSeq" id="WP_145241915.1">
    <property type="nucleotide sequence ID" value="NZ_CP036273.1"/>
</dbReference>
<dbReference type="GO" id="GO:0016758">
    <property type="term" value="F:hexosyltransferase activity"/>
    <property type="evidence" value="ECO:0007669"/>
    <property type="project" value="InterPro"/>
</dbReference>
<reference evidence="3 4" key="1">
    <citation type="submission" date="2019-02" db="EMBL/GenBank/DDBJ databases">
        <title>Deep-cultivation of Planctomycetes and their phenomic and genomic characterization uncovers novel biology.</title>
        <authorList>
            <person name="Wiegand S."/>
            <person name="Jogler M."/>
            <person name="Boedeker C."/>
            <person name="Pinto D."/>
            <person name="Vollmers J."/>
            <person name="Rivas-Marin E."/>
            <person name="Kohn T."/>
            <person name="Peeters S.H."/>
            <person name="Heuer A."/>
            <person name="Rast P."/>
            <person name="Oberbeckmann S."/>
            <person name="Bunk B."/>
            <person name="Jeske O."/>
            <person name="Meyerdierks A."/>
            <person name="Storesund J.E."/>
            <person name="Kallscheuer N."/>
            <person name="Luecker S."/>
            <person name="Lage O.M."/>
            <person name="Pohl T."/>
            <person name="Merkel B.J."/>
            <person name="Hornburger P."/>
            <person name="Mueller R.-W."/>
            <person name="Bruemmer F."/>
            <person name="Labrenz M."/>
            <person name="Spormann A.M."/>
            <person name="Op den Camp H."/>
            <person name="Overmann J."/>
            <person name="Amann R."/>
            <person name="Jetten M.S.M."/>
            <person name="Mascher T."/>
            <person name="Medema M.H."/>
            <person name="Devos D.P."/>
            <person name="Kaster A.-K."/>
            <person name="Ovreas L."/>
            <person name="Rohde M."/>
            <person name="Galperin M.Y."/>
            <person name="Jogler C."/>
        </authorList>
    </citation>
    <scope>NUCLEOTIDE SEQUENCE [LARGE SCALE GENOMIC DNA]</scope>
    <source>
        <strain evidence="3 4">ETA_A1</strain>
    </source>
</reference>
<dbReference type="InterPro" id="IPR010610">
    <property type="entry name" value="EryCIII-like_C"/>
</dbReference>
<dbReference type="GO" id="GO:0008194">
    <property type="term" value="F:UDP-glycosyltransferase activity"/>
    <property type="evidence" value="ECO:0007669"/>
    <property type="project" value="InterPro"/>
</dbReference>
<feature type="domain" description="Glycosyltransferase family 28 N-terminal" evidence="1">
    <location>
        <begin position="4"/>
        <end position="74"/>
    </location>
</feature>
<dbReference type="Pfam" id="PF03033">
    <property type="entry name" value="Glyco_transf_28"/>
    <property type="match status" value="1"/>
</dbReference>
<dbReference type="GO" id="GO:0033072">
    <property type="term" value="P:vancomycin biosynthetic process"/>
    <property type="evidence" value="ECO:0007669"/>
    <property type="project" value="UniProtKB-ARBA"/>
</dbReference>
<dbReference type="Gene3D" id="3.40.50.2000">
    <property type="entry name" value="Glycogen Phosphorylase B"/>
    <property type="match status" value="2"/>
</dbReference>
<evidence type="ECO:0000313" key="3">
    <source>
        <dbReference type="EMBL" id="QDU22295.1"/>
    </source>
</evidence>
<dbReference type="InterPro" id="IPR004276">
    <property type="entry name" value="GlycoTrans_28_N"/>
</dbReference>
<sequence>MRLLVSTFGSAGDVFPMLGLALALRGRGHVVTFATNPYFEEPVRRHGFDFEPLGTAAQFEDTIRDPGLWKPRTGFRTVLDRLGDAIRQQYTLHEKLRLPGVTNVFGFGALTAREKLGLPVVSVHLQPSVIWSNVVPPDFAGLAGPLWLRRLLYAAGIRFFAHPTVARSLNPWRAELGLGPLPRVDRWWHSPDGVVGLFPDWFGPPQPDWPPGVVLTDFPLWNDGTADGLPADLAAFLDAGEPPLAFTPGSANVHGRAFFAAAVDAAQRLGRRALLLTRFPEQLPAALPPGVRHVTYAPLDVLLPRTAAFVHHGGVGSMSQALAAGTPQLVMPLAHDQFDNLARAVRLGVGEGLAVKRFTGRRVAAALARLLGSAEVASACRAVAAKLTVRDGLARSAAAVERLITARNPG</sequence>
<evidence type="ECO:0000313" key="4">
    <source>
        <dbReference type="Proteomes" id="UP000319576"/>
    </source>
</evidence>
<dbReference type="Proteomes" id="UP000319576">
    <property type="component" value="Chromosome"/>
</dbReference>
<dbReference type="SUPFAM" id="SSF53756">
    <property type="entry name" value="UDP-Glycosyltransferase/glycogen phosphorylase"/>
    <property type="match status" value="1"/>
</dbReference>
<dbReference type="KEGG" id="uli:ETAA1_42730"/>